<dbReference type="EMBL" id="AGSN01000181">
    <property type="protein sequence ID" value="EHH08497.1"/>
    <property type="molecule type" value="Genomic_DNA"/>
</dbReference>
<dbReference type="PATRIC" id="fig|1082933.3.peg.5078"/>
<name>G6YGW7_9HYPH</name>
<sequence length="93" mass="10557">MAATGTAKTTVWRWQERFMEEGIEGLLRDKTRPPGRAPVADDRTKAIVEMTLRPPRHEATHWTARAAPAALQLTDATGLRRDQRALIVRSLRR</sequence>
<accession>G6YGW7</accession>
<reference evidence="1 2" key="1">
    <citation type="journal article" date="2012" name="J. Bacteriol.">
        <title>Draft Genome Sequence of Plant Growth-Promoting Rhizobium Mesorhizobium amorphae, Isolated from Zinc-Lead Mine Tailings.</title>
        <authorList>
            <person name="Hao X."/>
            <person name="Lin Y."/>
            <person name="Johnstone L."/>
            <person name="Baltrus D.A."/>
            <person name="Miller S.J."/>
            <person name="Wei G."/>
            <person name="Rensing C."/>
        </authorList>
    </citation>
    <scope>NUCLEOTIDE SEQUENCE [LARGE SCALE GENOMIC DNA]</scope>
    <source>
        <strain evidence="1 2">CCNWGS0123</strain>
    </source>
</reference>
<proteinExistence type="predicted"/>
<protein>
    <submittedName>
        <fullName evidence="1">Transposase</fullName>
    </submittedName>
</protein>
<gene>
    <name evidence="1" type="ORF">MEA186_26149</name>
</gene>
<dbReference type="AlphaFoldDB" id="G6YGW7"/>
<dbReference type="RefSeq" id="WP_006204973.1">
    <property type="nucleotide sequence ID" value="NZ_AGSN01000181.1"/>
</dbReference>
<evidence type="ECO:0000313" key="1">
    <source>
        <dbReference type="EMBL" id="EHH08497.1"/>
    </source>
</evidence>
<dbReference type="OrthoDB" id="2375382at2"/>
<dbReference type="eggNOG" id="COG3415">
    <property type="taxonomic scope" value="Bacteria"/>
</dbReference>
<keyword evidence="2" id="KW-1185">Reference proteome</keyword>
<organism evidence="1 2">
    <name type="scientific">Mesorhizobium amorphae CCNWGS0123</name>
    <dbReference type="NCBI Taxonomy" id="1082933"/>
    <lineage>
        <taxon>Bacteria</taxon>
        <taxon>Pseudomonadati</taxon>
        <taxon>Pseudomonadota</taxon>
        <taxon>Alphaproteobacteria</taxon>
        <taxon>Hyphomicrobiales</taxon>
        <taxon>Phyllobacteriaceae</taxon>
        <taxon>Mesorhizobium</taxon>
    </lineage>
</organism>
<dbReference type="KEGG" id="mamo:A6B35_22485"/>
<dbReference type="Pfam" id="PF13565">
    <property type="entry name" value="HTH_32"/>
    <property type="match status" value="1"/>
</dbReference>
<evidence type="ECO:0000313" key="2">
    <source>
        <dbReference type="Proteomes" id="UP000002949"/>
    </source>
</evidence>
<dbReference type="Proteomes" id="UP000002949">
    <property type="component" value="Unassembled WGS sequence"/>
</dbReference>